<dbReference type="PATRIC" id="fig|595434.4.peg.2960"/>
<protein>
    <submittedName>
        <fullName evidence="2">Uncharacterized protein</fullName>
    </submittedName>
</protein>
<reference evidence="2" key="1">
    <citation type="submission" date="2015-05" db="EMBL/GenBank/DDBJ databases">
        <title>Permanent draft genome of Rhodopirellula islandicus K833.</title>
        <authorList>
            <person name="Kizina J."/>
            <person name="Richter M."/>
            <person name="Glockner F.O."/>
            <person name="Harder J."/>
        </authorList>
    </citation>
    <scope>NUCLEOTIDE SEQUENCE [LARGE SCALE GENOMIC DNA]</scope>
    <source>
        <strain evidence="2">K833</strain>
    </source>
</reference>
<proteinExistence type="predicted"/>
<evidence type="ECO:0000256" key="1">
    <source>
        <dbReference type="SAM" id="MobiDB-lite"/>
    </source>
</evidence>
<name>A0A0J1BDY6_RHOIS</name>
<evidence type="ECO:0000313" key="2">
    <source>
        <dbReference type="EMBL" id="KLU04838.1"/>
    </source>
</evidence>
<dbReference type="Proteomes" id="UP000036367">
    <property type="component" value="Unassembled WGS sequence"/>
</dbReference>
<evidence type="ECO:0000313" key="3">
    <source>
        <dbReference type="Proteomes" id="UP000036367"/>
    </source>
</evidence>
<dbReference type="EMBL" id="LECT01000025">
    <property type="protein sequence ID" value="KLU04838.1"/>
    <property type="molecule type" value="Genomic_DNA"/>
</dbReference>
<feature type="region of interest" description="Disordered" evidence="1">
    <location>
        <begin position="15"/>
        <end position="37"/>
    </location>
</feature>
<dbReference type="AlphaFoldDB" id="A0A0J1BDY6"/>
<gene>
    <name evidence="2" type="ORF">RISK_003106</name>
</gene>
<comment type="caution">
    <text evidence="2">The sequence shown here is derived from an EMBL/GenBank/DDBJ whole genome shotgun (WGS) entry which is preliminary data.</text>
</comment>
<sequence>MSVLVYVGRMKEALRRPSGNDLPGNARSSAGAAPKRLDPAYLGNRSLVKSIS</sequence>
<organism evidence="2 3">
    <name type="scientific">Rhodopirellula islandica</name>
    <dbReference type="NCBI Taxonomy" id="595434"/>
    <lineage>
        <taxon>Bacteria</taxon>
        <taxon>Pseudomonadati</taxon>
        <taxon>Planctomycetota</taxon>
        <taxon>Planctomycetia</taxon>
        <taxon>Pirellulales</taxon>
        <taxon>Pirellulaceae</taxon>
        <taxon>Rhodopirellula</taxon>
    </lineage>
</organism>
<keyword evidence="3" id="KW-1185">Reference proteome</keyword>
<accession>A0A0J1BDY6</accession>